<dbReference type="PANTHER" id="PTHR13891:SF1">
    <property type="entry name" value="CYTOCHROME C OXIDASE ASSEMBLY FACTOR 7"/>
    <property type="match status" value="1"/>
</dbReference>
<dbReference type="Proteomes" id="UP000731465">
    <property type="component" value="Unassembled WGS sequence"/>
</dbReference>
<evidence type="ECO:0000256" key="3">
    <source>
        <dbReference type="SAM" id="SignalP"/>
    </source>
</evidence>
<proteinExistence type="inferred from homology"/>
<reference evidence="4 5" key="1">
    <citation type="submission" date="2021-03" db="EMBL/GenBank/DDBJ databases">
        <title>Succinivibrio sp. nov. isolated from feces of cow.</title>
        <authorList>
            <person name="Choi J.-Y."/>
        </authorList>
    </citation>
    <scope>NUCLEOTIDE SEQUENCE [LARGE SCALE GENOMIC DNA]</scope>
    <source>
        <strain evidence="4 5">AGMB01872</strain>
    </source>
</reference>
<dbReference type="PANTHER" id="PTHR13891">
    <property type="entry name" value="CYTOCHROME C OXIDASE ASSEMBLY FACTOR 7"/>
    <property type="match status" value="1"/>
</dbReference>
<dbReference type="InterPro" id="IPR011990">
    <property type="entry name" value="TPR-like_helical_dom_sf"/>
</dbReference>
<sequence length="197" mass="21715">MKKLSLLFLALISFNSFADDENYALKKLESSCEKGEMQDCTLAGKMYIDADKGEKAISLFEKSCSKNFIPGCTALGATYYSGLGKVQTDKKKGIEILTDACDKKEGGACGVLAYAYMMGDGVQTDYKKAMKIFRLLCDKKNAEACHFAGDMFMQGWGVTQDFNLAAEHYARGCSYGLKKSCEEYKVLDSEGFVTHSE</sequence>
<comment type="similarity">
    <text evidence="1">Belongs to the hcp beta-lactamase family.</text>
</comment>
<dbReference type="RefSeq" id="WP_219937428.1">
    <property type="nucleotide sequence ID" value="NZ_JAGFNY010000012.1"/>
</dbReference>
<organism evidence="4 5">
    <name type="scientific">Succinivibrio faecicola</name>
    <dbReference type="NCBI Taxonomy" id="2820300"/>
    <lineage>
        <taxon>Bacteria</taxon>
        <taxon>Pseudomonadati</taxon>
        <taxon>Pseudomonadota</taxon>
        <taxon>Gammaproteobacteria</taxon>
        <taxon>Aeromonadales</taxon>
        <taxon>Succinivibrionaceae</taxon>
        <taxon>Succinivibrio</taxon>
    </lineage>
</organism>
<dbReference type="Pfam" id="PF08238">
    <property type="entry name" value="Sel1"/>
    <property type="match status" value="4"/>
</dbReference>
<dbReference type="Gene3D" id="1.25.40.10">
    <property type="entry name" value="Tetratricopeptide repeat domain"/>
    <property type="match status" value="1"/>
</dbReference>
<name>A0ABS7DFX6_9GAMM</name>
<comment type="caution">
    <text evidence="4">The sequence shown here is derived from an EMBL/GenBank/DDBJ whole genome shotgun (WGS) entry which is preliminary data.</text>
</comment>
<keyword evidence="5" id="KW-1185">Reference proteome</keyword>
<keyword evidence="2" id="KW-0677">Repeat</keyword>
<evidence type="ECO:0000313" key="4">
    <source>
        <dbReference type="EMBL" id="MBW7570208.1"/>
    </source>
</evidence>
<feature type="signal peptide" evidence="3">
    <location>
        <begin position="1"/>
        <end position="18"/>
    </location>
</feature>
<keyword evidence="3" id="KW-0732">Signal</keyword>
<evidence type="ECO:0000313" key="5">
    <source>
        <dbReference type="Proteomes" id="UP000731465"/>
    </source>
</evidence>
<accession>A0ABS7DFX6</accession>
<gene>
    <name evidence="4" type="ORF">J5V48_04795</name>
</gene>
<evidence type="ECO:0000256" key="1">
    <source>
        <dbReference type="ARBA" id="ARBA00008486"/>
    </source>
</evidence>
<dbReference type="InterPro" id="IPR006597">
    <property type="entry name" value="Sel1-like"/>
</dbReference>
<evidence type="ECO:0000256" key="2">
    <source>
        <dbReference type="ARBA" id="ARBA00022737"/>
    </source>
</evidence>
<dbReference type="SUPFAM" id="SSF81901">
    <property type="entry name" value="HCP-like"/>
    <property type="match status" value="1"/>
</dbReference>
<dbReference type="SMART" id="SM00671">
    <property type="entry name" value="SEL1"/>
    <property type="match status" value="4"/>
</dbReference>
<dbReference type="InterPro" id="IPR040239">
    <property type="entry name" value="HcpB-like"/>
</dbReference>
<protein>
    <submittedName>
        <fullName evidence="4">Sel1 repeat family protein</fullName>
    </submittedName>
</protein>
<feature type="chain" id="PRO_5046154867" evidence="3">
    <location>
        <begin position="19"/>
        <end position="197"/>
    </location>
</feature>
<dbReference type="EMBL" id="JAGFNY010000012">
    <property type="protein sequence ID" value="MBW7570208.1"/>
    <property type="molecule type" value="Genomic_DNA"/>
</dbReference>